<gene>
    <name evidence="1" type="ORF">ACCI49_20685</name>
</gene>
<dbReference type="EMBL" id="JBGMEK010000085">
    <property type="protein sequence ID" value="MFA0813321.1"/>
    <property type="molecule type" value="Genomic_DNA"/>
</dbReference>
<proteinExistence type="predicted"/>
<keyword evidence="2" id="KW-1185">Reference proteome</keyword>
<evidence type="ECO:0000313" key="2">
    <source>
        <dbReference type="Proteomes" id="UP001569428"/>
    </source>
</evidence>
<organism evidence="1 2">
    <name type="scientific">Microbulbifer epialgicus</name>
    <dbReference type="NCBI Taxonomy" id="393907"/>
    <lineage>
        <taxon>Bacteria</taxon>
        <taxon>Pseudomonadati</taxon>
        <taxon>Pseudomonadota</taxon>
        <taxon>Gammaproteobacteria</taxon>
        <taxon>Cellvibrionales</taxon>
        <taxon>Microbulbiferaceae</taxon>
        <taxon>Microbulbifer</taxon>
    </lineage>
</organism>
<name>A0ABV4P5D5_9GAMM</name>
<dbReference type="RefSeq" id="WP_371841130.1">
    <property type="nucleotide sequence ID" value="NZ_JBGMEK010000085.1"/>
</dbReference>
<dbReference type="Proteomes" id="UP001569428">
    <property type="component" value="Unassembled WGS sequence"/>
</dbReference>
<sequence length="201" mass="22522">MTDQAIILARRKAAVKALNFFKYKAIQSANNPLAFMFDPTGKKYASDVIALCRSNHQPHNANDIAQSLEDSARTGFGNCNEKAAICYSSLKSDPYLTDGNHHVTMVGAVGYDHAYCVVSDNPLTPNMSIHRLGRLAMIVDGWTEDWYFPNLDIIGRTYGSAITFPNPRQAYIRIKTRNHQLTPAVTIDTPNRKLKQTNNRF</sequence>
<reference evidence="1 2" key="1">
    <citation type="submission" date="2024-08" db="EMBL/GenBank/DDBJ databases">
        <authorList>
            <person name="Ishaq N."/>
        </authorList>
    </citation>
    <scope>NUCLEOTIDE SEQUENCE [LARGE SCALE GENOMIC DNA]</scope>
    <source>
        <strain evidence="1 2">DSM 18651</strain>
    </source>
</reference>
<protein>
    <submittedName>
        <fullName evidence="1">Uncharacterized protein</fullName>
    </submittedName>
</protein>
<comment type="caution">
    <text evidence="1">The sequence shown here is derived from an EMBL/GenBank/DDBJ whole genome shotgun (WGS) entry which is preliminary data.</text>
</comment>
<accession>A0ABV4P5D5</accession>
<evidence type="ECO:0000313" key="1">
    <source>
        <dbReference type="EMBL" id="MFA0813321.1"/>
    </source>
</evidence>